<keyword evidence="9" id="KW-1185">Reference proteome</keyword>
<dbReference type="SUPFAM" id="SSF57667">
    <property type="entry name" value="beta-beta-alpha zinc fingers"/>
    <property type="match status" value="4"/>
</dbReference>
<feature type="compositionally biased region" description="Basic and acidic residues" evidence="6">
    <location>
        <begin position="765"/>
        <end position="781"/>
    </location>
</feature>
<evidence type="ECO:0000313" key="8">
    <source>
        <dbReference type="EMBL" id="KAG5841525.1"/>
    </source>
</evidence>
<proteinExistence type="predicted"/>
<dbReference type="PANTHER" id="PTHR24403">
    <property type="entry name" value="ZINC FINGER PROTEIN"/>
    <property type="match status" value="1"/>
</dbReference>
<evidence type="ECO:0000256" key="5">
    <source>
        <dbReference type="PROSITE-ProRule" id="PRU00042"/>
    </source>
</evidence>
<dbReference type="Proteomes" id="UP001044222">
    <property type="component" value="Chromosome 10"/>
</dbReference>
<dbReference type="PROSITE" id="PS00028">
    <property type="entry name" value="ZINC_FINGER_C2H2_1"/>
    <property type="match status" value="4"/>
</dbReference>
<comment type="caution">
    <text evidence="8">The sequence shown here is derived from an EMBL/GenBank/DDBJ whole genome shotgun (WGS) entry which is preliminary data.</text>
</comment>
<feature type="domain" description="C2H2-type" evidence="7">
    <location>
        <begin position="466"/>
        <end position="494"/>
    </location>
</feature>
<reference evidence="8" key="1">
    <citation type="submission" date="2021-01" db="EMBL/GenBank/DDBJ databases">
        <title>A chromosome-scale assembly of European eel, Anguilla anguilla.</title>
        <authorList>
            <person name="Henkel C."/>
            <person name="Jong-Raadsen S.A."/>
            <person name="Dufour S."/>
            <person name="Weltzien F.-A."/>
            <person name="Palstra A.P."/>
            <person name="Pelster B."/>
            <person name="Spaink H.P."/>
            <person name="Van Den Thillart G.E."/>
            <person name="Jansen H."/>
            <person name="Zahm M."/>
            <person name="Klopp C."/>
            <person name="Cedric C."/>
            <person name="Louis A."/>
            <person name="Berthelot C."/>
            <person name="Parey E."/>
            <person name="Roest Crollius H."/>
            <person name="Montfort J."/>
            <person name="Robinson-Rechavi M."/>
            <person name="Bucao C."/>
            <person name="Bouchez O."/>
            <person name="Gislard M."/>
            <person name="Lluch J."/>
            <person name="Milhes M."/>
            <person name="Lampietro C."/>
            <person name="Lopez Roques C."/>
            <person name="Donnadieu C."/>
            <person name="Braasch I."/>
            <person name="Desvignes T."/>
            <person name="Postlethwait J."/>
            <person name="Bobe J."/>
            <person name="Guiguen Y."/>
            <person name="Dirks R."/>
        </authorList>
    </citation>
    <scope>NUCLEOTIDE SEQUENCE</scope>
    <source>
        <strain evidence="8">Tag_6206</strain>
        <tissue evidence="8">Liver</tissue>
    </source>
</reference>
<name>A0A9D3M665_ANGAN</name>
<evidence type="ECO:0000256" key="2">
    <source>
        <dbReference type="ARBA" id="ARBA00022737"/>
    </source>
</evidence>
<feature type="compositionally biased region" description="Acidic residues" evidence="6">
    <location>
        <begin position="755"/>
        <end position="764"/>
    </location>
</feature>
<feature type="region of interest" description="Disordered" evidence="6">
    <location>
        <begin position="745"/>
        <end position="792"/>
    </location>
</feature>
<feature type="domain" description="C2H2-type" evidence="7">
    <location>
        <begin position="798"/>
        <end position="820"/>
    </location>
</feature>
<feature type="region of interest" description="Disordered" evidence="6">
    <location>
        <begin position="1"/>
        <end position="24"/>
    </location>
</feature>
<evidence type="ECO:0000256" key="3">
    <source>
        <dbReference type="ARBA" id="ARBA00022771"/>
    </source>
</evidence>
<dbReference type="FunFam" id="3.30.160.60:FF:000655">
    <property type="entry name" value="Zinc finger protein 462"/>
    <property type="match status" value="1"/>
</dbReference>
<evidence type="ECO:0000256" key="4">
    <source>
        <dbReference type="ARBA" id="ARBA00022833"/>
    </source>
</evidence>
<dbReference type="InterPro" id="IPR036236">
    <property type="entry name" value="Znf_C2H2_sf"/>
</dbReference>
<dbReference type="GO" id="GO:0008270">
    <property type="term" value="F:zinc ion binding"/>
    <property type="evidence" value="ECO:0007669"/>
    <property type="project" value="UniProtKB-KW"/>
</dbReference>
<dbReference type="InterPro" id="IPR013087">
    <property type="entry name" value="Znf_C2H2_type"/>
</dbReference>
<keyword evidence="2" id="KW-0677">Repeat</keyword>
<dbReference type="InterPro" id="IPR050688">
    <property type="entry name" value="Zinc_finger/UBP_domain"/>
</dbReference>
<evidence type="ECO:0000313" key="9">
    <source>
        <dbReference type="Proteomes" id="UP001044222"/>
    </source>
</evidence>
<keyword evidence="1" id="KW-0479">Metal-binding</keyword>
<dbReference type="EMBL" id="JAFIRN010000010">
    <property type="protein sequence ID" value="KAG5841525.1"/>
    <property type="molecule type" value="Genomic_DNA"/>
</dbReference>
<dbReference type="SMART" id="SM00355">
    <property type="entry name" value="ZnF_C2H2"/>
    <property type="match status" value="14"/>
</dbReference>
<dbReference type="Gene3D" id="3.30.160.60">
    <property type="entry name" value="Classic Zinc Finger"/>
    <property type="match status" value="6"/>
</dbReference>
<keyword evidence="3 5" id="KW-0863">Zinc-finger</keyword>
<feature type="region of interest" description="Disordered" evidence="6">
    <location>
        <begin position="856"/>
        <end position="880"/>
    </location>
</feature>
<dbReference type="AlphaFoldDB" id="A0A9D3M665"/>
<evidence type="ECO:0000259" key="7">
    <source>
        <dbReference type="PROSITE" id="PS50157"/>
    </source>
</evidence>
<feature type="domain" description="C2H2-type" evidence="7">
    <location>
        <begin position="674"/>
        <end position="701"/>
    </location>
</feature>
<evidence type="ECO:0000256" key="1">
    <source>
        <dbReference type="ARBA" id="ARBA00022723"/>
    </source>
</evidence>
<dbReference type="PROSITE" id="PS50157">
    <property type="entry name" value="ZINC_FINGER_C2H2_2"/>
    <property type="match status" value="4"/>
</dbReference>
<keyword evidence="4" id="KW-0862">Zinc</keyword>
<feature type="compositionally biased region" description="Basic and acidic residues" evidence="6">
    <location>
        <begin position="273"/>
        <end position="283"/>
    </location>
</feature>
<dbReference type="GO" id="GO:0045944">
    <property type="term" value="P:positive regulation of transcription by RNA polymerase II"/>
    <property type="evidence" value="ECO:0007669"/>
    <property type="project" value="TreeGrafter"/>
</dbReference>
<feature type="region of interest" description="Disordered" evidence="6">
    <location>
        <begin position="273"/>
        <end position="299"/>
    </location>
</feature>
<gene>
    <name evidence="8" type="ORF">ANANG_G00200430</name>
</gene>
<feature type="domain" description="C2H2-type" evidence="7">
    <location>
        <begin position="405"/>
        <end position="432"/>
    </location>
</feature>
<protein>
    <recommendedName>
        <fullName evidence="7">C2H2-type domain-containing protein</fullName>
    </recommendedName>
</protein>
<organism evidence="8 9">
    <name type="scientific">Anguilla anguilla</name>
    <name type="common">European freshwater eel</name>
    <name type="synonym">Muraena anguilla</name>
    <dbReference type="NCBI Taxonomy" id="7936"/>
    <lineage>
        <taxon>Eukaryota</taxon>
        <taxon>Metazoa</taxon>
        <taxon>Chordata</taxon>
        <taxon>Craniata</taxon>
        <taxon>Vertebrata</taxon>
        <taxon>Euteleostomi</taxon>
        <taxon>Actinopterygii</taxon>
        <taxon>Neopterygii</taxon>
        <taxon>Teleostei</taxon>
        <taxon>Anguilliformes</taxon>
        <taxon>Anguillidae</taxon>
        <taxon>Anguilla</taxon>
    </lineage>
</organism>
<accession>A0A9D3M665</accession>
<evidence type="ECO:0000256" key="6">
    <source>
        <dbReference type="SAM" id="MobiDB-lite"/>
    </source>
</evidence>
<dbReference type="PANTHER" id="PTHR24403:SF105">
    <property type="entry name" value="ZINC FINGER PROTEIN 2-LIKE ISOFORM X1"/>
    <property type="match status" value="1"/>
</dbReference>
<dbReference type="GO" id="GO:0005634">
    <property type="term" value="C:nucleus"/>
    <property type="evidence" value="ECO:0007669"/>
    <property type="project" value="TreeGrafter"/>
</dbReference>
<sequence>MAAKLWAGPDSPASPPQGSSDTKRYQCRNCDFEASSVWDITNHYHAVHPWAIKADESILLDIIKGLAAHYQKRHDIDAYYTHCLAASKALCEKPSEAIAPETSRGEGPSLSEEIRLPVERRKCSLCSFQTFSQKSIISHYNKHHPGVFPKRQHPSKLGCYFTMVYTKEPEHLTDAEENKQIEECPEKEKVNVAEWLPFKCVKCFKLSFNTAELLCMHYNDYHSKHFKRDFTTFPSPAQDHMDCYKCAQCDTDLMDLPELSAHLTNHNEEFWKQANQQERREQEEGTEQLESNTEKLGNHTNEGSVGYRCNFCMEVHSTLRAICSHLRTHVPDGEIQAGRVKQEVAEGPVSGPAEVVNGDLPEVETLASGLRSLLSQAAVPRGRVDVQRGGDVQCGRRGDEASGGHPCSQCDRVLVSKQGLRSHERSHSSTLSPQGRHSCLFCHFSSPFRHTLDRHVQAQHGLHKPFQCQLCSFQSASLSPLRNHLQKAHAGGNTYRCLSCPFSTLTISQLKSHSLEAHQEELTLPDLRAASQTAPLSQSVTLDCEKSLTVLESEESEPPDVQRQLDHYQLGACTGYIQSLRRHYRDRHGGRKLFKCKDCPFFTCYRPAFSLHVGAGHPSVPEENPKDLRCPLCLYHTKYKGSMIDHIVLHREERVVPLEVRRSKLSRHLQGVVFRCHRCTFTCSRDDTLQLHARKHHELKPYKCELCFYDSKRCQDLETHLSSEHKVMRNFELVGRVNLDQLEASKGQPVSLSSAEDEEEEEDHEEAKKEKQEEELSEQKEPPGSPCSRASACSEKPFRCEFCGRVFARGTEWERHVLRHGMTAAAREVERERVADAPARSGVSLVAVPAEGDFLGSTVKPESQDTPGRAKIEPLDKDEEMTKNYTSDMAEHCRKTNNSL</sequence>